<gene>
    <name evidence="2" type="ORF">JYA62_03260</name>
</gene>
<dbReference type="Proteomes" id="UP000779070">
    <property type="component" value="Unassembled WGS sequence"/>
</dbReference>
<evidence type="ECO:0000313" key="2">
    <source>
        <dbReference type="EMBL" id="MBN3576685.1"/>
    </source>
</evidence>
<evidence type="ECO:0000313" key="3">
    <source>
        <dbReference type="Proteomes" id="UP000779070"/>
    </source>
</evidence>
<dbReference type="InterPro" id="IPR008964">
    <property type="entry name" value="Invasin/intimin_cell_adhesion"/>
</dbReference>
<dbReference type="EMBL" id="JAFHLB010000003">
    <property type="protein sequence ID" value="MBN3576685.1"/>
    <property type="molecule type" value="Genomic_DNA"/>
</dbReference>
<protein>
    <submittedName>
        <fullName evidence="2">Ig-like domain-containing protein</fullName>
    </submittedName>
</protein>
<organism evidence="2 3">
    <name type="scientific">Vibrio neptunius</name>
    <dbReference type="NCBI Taxonomy" id="170651"/>
    <lineage>
        <taxon>Bacteria</taxon>
        <taxon>Pseudomonadati</taxon>
        <taxon>Pseudomonadota</taxon>
        <taxon>Gammaproteobacteria</taxon>
        <taxon>Vibrionales</taxon>
        <taxon>Vibrionaceae</taxon>
        <taxon>Vibrio</taxon>
    </lineage>
</organism>
<name>A0ABS2ZWS0_9VIBR</name>
<dbReference type="Gene3D" id="2.60.40.1080">
    <property type="match status" value="1"/>
</dbReference>
<proteinExistence type="predicted"/>
<reference evidence="2 3" key="1">
    <citation type="submission" date="2021-02" db="EMBL/GenBank/DDBJ databases">
        <title>Draft Genome Sequences of 5 Vibrio neptunius Strains Isolated From of Bivalve Hatcheries.</title>
        <authorList>
            <person name="Galvis F."/>
            <person name="Barja J.L."/>
            <person name="Lemos M.L."/>
            <person name="Balado M."/>
        </authorList>
    </citation>
    <scope>NUCLEOTIDE SEQUENCE [LARGE SCALE GENOMIC DNA]</scope>
    <source>
        <strain evidence="2 3">PP-145.98</strain>
    </source>
</reference>
<feature type="domain" description="BIG2" evidence="1">
    <location>
        <begin position="2"/>
        <end position="84"/>
    </location>
</feature>
<comment type="caution">
    <text evidence="2">The sequence shown here is derived from an EMBL/GenBank/DDBJ whole genome shotgun (WGS) entry which is preliminary data.</text>
</comment>
<dbReference type="Pfam" id="PF02368">
    <property type="entry name" value="Big_2"/>
    <property type="match status" value="1"/>
</dbReference>
<keyword evidence="3" id="KW-1185">Reference proteome</keyword>
<dbReference type="SUPFAM" id="SSF49373">
    <property type="entry name" value="Invasin/intimin cell-adhesion fragments"/>
    <property type="match status" value="1"/>
</dbReference>
<dbReference type="InterPro" id="IPR003343">
    <property type="entry name" value="Big_2"/>
</dbReference>
<dbReference type="SMART" id="SM00635">
    <property type="entry name" value="BID_2"/>
    <property type="match status" value="1"/>
</dbReference>
<accession>A0ABS2ZWS0</accession>
<sequence length="219" mass="24093">MTGLSLHPPAIGVLKGQTQPLTAIATYSDGTSSNISGSVTWWTPVIENTRTATVSAKGLVKGVNQGSSTVTASVNGFTSNSVYINVCNDNNNDLKGKCIDLLNTGNGKLFTNTPSVAYLNSIGLRGVNSIYMSHYYTFTQRNARALCAQYNTKHLGGRTNWRLPTVNELKNELYRSNQLMSWQVDRNYWSSSERTSVNLRYNQTSTRPNLFFASCVSEP</sequence>
<evidence type="ECO:0000259" key="1">
    <source>
        <dbReference type="SMART" id="SM00635"/>
    </source>
</evidence>